<evidence type="ECO:0000259" key="2">
    <source>
        <dbReference type="Pfam" id="PF06580"/>
    </source>
</evidence>
<protein>
    <submittedName>
        <fullName evidence="3">Sensor histidine kinase</fullName>
    </submittedName>
</protein>
<dbReference type="GO" id="GO:0000155">
    <property type="term" value="F:phosphorelay sensor kinase activity"/>
    <property type="evidence" value="ECO:0007669"/>
    <property type="project" value="InterPro"/>
</dbReference>
<reference evidence="3 4" key="1">
    <citation type="submission" date="2017-08" db="EMBL/GenBank/DDBJ databases">
        <title>Infants hospitalized years apart are colonized by the same room-sourced microbial strains.</title>
        <authorList>
            <person name="Brooks B."/>
            <person name="Olm M.R."/>
            <person name="Firek B.A."/>
            <person name="Baker R."/>
            <person name="Thomas B.C."/>
            <person name="Morowitz M.J."/>
            <person name="Banfield J.F."/>
        </authorList>
    </citation>
    <scope>NUCLEOTIDE SEQUENCE [LARGE SCALE GENOMIC DNA]</scope>
    <source>
        <strain evidence="3">S2_003_000_R2_14</strain>
    </source>
</reference>
<dbReference type="Proteomes" id="UP000249061">
    <property type="component" value="Unassembled WGS sequence"/>
</dbReference>
<evidence type="ECO:0000256" key="1">
    <source>
        <dbReference type="SAM" id="Phobius"/>
    </source>
</evidence>
<evidence type="ECO:0000313" key="4">
    <source>
        <dbReference type="Proteomes" id="UP000249061"/>
    </source>
</evidence>
<dbReference type="Pfam" id="PF06580">
    <property type="entry name" value="His_kinase"/>
    <property type="match status" value="1"/>
</dbReference>
<dbReference type="GO" id="GO:0016020">
    <property type="term" value="C:membrane"/>
    <property type="evidence" value="ECO:0007669"/>
    <property type="project" value="InterPro"/>
</dbReference>
<dbReference type="InterPro" id="IPR050640">
    <property type="entry name" value="Bact_2-comp_sensor_kinase"/>
</dbReference>
<feature type="domain" description="Signal transduction histidine kinase internal region" evidence="2">
    <location>
        <begin position="151"/>
        <end position="225"/>
    </location>
</feature>
<dbReference type="Gene3D" id="3.30.565.10">
    <property type="entry name" value="Histidine kinase-like ATPase, C-terminal domain"/>
    <property type="match status" value="1"/>
</dbReference>
<dbReference type="InterPro" id="IPR036890">
    <property type="entry name" value="HATPase_C_sf"/>
</dbReference>
<dbReference type="InterPro" id="IPR010559">
    <property type="entry name" value="Sig_transdc_His_kin_internal"/>
</dbReference>
<sequence length="339" mass="37099">MLAVPETSIVRATWKALLHPRRLLPILVVCTPLVVAQARWSLDPFGLPIGVLMCLSFIFIAPVSYRVLFPDGLDLSHGAVRLVLYVLVGCGVILSVGAGIPKVLGVGYTFLTERTSLLVITAMFLVGGWGLGRDIGYEKRVQRLQLEAERAQLLALKAHLDPHFLFNTLNAIAEWCRIDGEVAEAAVLRLSGMLRAVLEGVKAPTWSLSRELEVVDELFELHLLRDKSLFTMRRSLPSPLPNVQVPPMALVSLAENAVKHGPGAGHRGELALSVTEERDDVVITLENPGPYKGPRAGSEGLPTLRRQLELTWGRRASLVVESAGSDRTRAELRLPRSPS</sequence>
<gene>
    <name evidence="3" type="ORF">DI536_21585</name>
</gene>
<dbReference type="PANTHER" id="PTHR34220:SF7">
    <property type="entry name" value="SENSOR HISTIDINE KINASE YPDA"/>
    <property type="match status" value="1"/>
</dbReference>
<dbReference type="AlphaFoldDB" id="A0A2W5V1S4"/>
<keyword evidence="3" id="KW-0808">Transferase</keyword>
<name>A0A2W5V1S4_9BACT</name>
<dbReference type="PANTHER" id="PTHR34220">
    <property type="entry name" value="SENSOR HISTIDINE KINASE YPDA"/>
    <property type="match status" value="1"/>
</dbReference>
<keyword evidence="1" id="KW-0812">Transmembrane</keyword>
<dbReference type="EMBL" id="QFQP01000020">
    <property type="protein sequence ID" value="PZR09644.1"/>
    <property type="molecule type" value="Genomic_DNA"/>
</dbReference>
<feature type="transmembrane region" description="Helical" evidence="1">
    <location>
        <begin position="115"/>
        <end position="132"/>
    </location>
</feature>
<keyword evidence="1" id="KW-0472">Membrane</keyword>
<evidence type="ECO:0000313" key="3">
    <source>
        <dbReference type="EMBL" id="PZR09644.1"/>
    </source>
</evidence>
<keyword evidence="3" id="KW-0418">Kinase</keyword>
<organism evidence="3 4">
    <name type="scientific">Archangium gephyra</name>
    <dbReference type="NCBI Taxonomy" id="48"/>
    <lineage>
        <taxon>Bacteria</taxon>
        <taxon>Pseudomonadati</taxon>
        <taxon>Myxococcota</taxon>
        <taxon>Myxococcia</taxon>
        <taxon>Myxococcales</taxon>
        <taxon>Cystobacterineae</taxon>
        <taxon>Archangiaceae</taxon>
        <taxon>Archangium</taxon>
    </lineage>
</organism>
<keyword evidence="1" id="KW-1133">Transmembrane helix</keyword>
<feature type="transmembrane region" description="Helical" evidence="1">
    <location>
        <begin position="46"/>
        <end position="68"/>
    </location>
</feature>
<feature type="transmembrane region" description="Helical" evidence="1">
    <location>
        <begin position="80"/>
        <end position="100"/>
    </location>
</feature>
<dbReference type="SUPFAM" id="SSF55874">
    <property type="entry name" value="ATPase domain of HSP90 chaperone/DNA topoisomerase II/histidine kinase"/>
    <property type="match status" value="1"/>
</dbReference>
<accession>A0A2W5V1S4</accession>
<proteinExistence type="predicted"/>
<comment type="caution">
    <text evidence="3">The sequence shown here is derived from an EMBL/GenBank/DDBJ whole genome shotgun (WGS) entry which is preliminary data.</text>
</comment>